<dbReference type="Pfam" id="PF06056">
    <property type="entry name" value="Terminase_5"/>
    <property type="match status" value="1"/>
</dbReference>
<dbReference type="Pfam" id="PF17289">
    <property type="entry name" value="Terminase_6C"/>
    <property type="match status" value="1"/>
</dbReference>
<evidence type="ECO:0000256" key="1">
    <source>
        <dbReference type="ARBA" id="ARBA00022612"/>
    </source>
</evidence>
<keyword evidence="1" id="KW-1188">Viral release from host cell</keyword>
<dbReference type="InterPro" id="IPR010332">
    <property type="entry name" value="ATPase_terminase-su_N"/>
</dbReference>
<dbReference type="EMBL" id="VZIZ01000013">
    <property type="protein sequence ID" value="KAF0569163.1"/>
    <property type="molecule type" value="Genomic_DNA"/>
</dbReference>
<evidence type="ECO:0000259" key="4">
    <source>
        <dbReference type="Pfam" id="PF17289"/>
    </source>
</evidence>
<dbReference type="RefSeq" id="WP_160021655.1">
    <property type="nucleotide sequence ID" value="NZ_VZIZ01000013.1"/>
</dbReference>
<dbReference type="Gene3D" id="3.40.50.300">
    <property type="entry name" value="P-loop containing nucleotide triphosphate hydrolases"/>
    <property type="match status" value="1"/>
</dbReference>
<evidence type="ECO:0000313" key="6">
    <source>
        <dbReference type="Proteomes" id="UP000471465"/>
    </source>
</evidence>
<dbReference type="InterPro" id="IPR027417">
    <property type="entry name" value="P-loop_NTPase"/>
</dbReference>
<dbReference type="AlphaFoldDB" id="A0A6N7C1E4"/>
<accession>A0A6N7C1E4</accession>
<dbReference type="Gene3D" id="3.30.420.240">
    <property type="match status" value="1"/>
</dbReference>
<proteinExistence type="predicted"/>
<dbReference type="InterPro" id="IPR035421">
    <property type="entry name" value="Terminase_6C"/>
</dbReference>
<reference evidence="5 6" key="1">
    <citation type="submission" date="2019-09" db="EMBL/GenBank/DDBJ databases">
        <title>Draft genome sequence of Psychrobacter nivimaris LAMA 639, in search for biotechnological relevant genes.</title>
        <authorList>
            <person name="Lima A.O.S."/>
            <person name="Staloch B.E.K."/>
            <person name="Freitas R.C."/>
            <person name="Niero H."/>
            <person name="Silva M.A.C."/>
        </authorList>
    </citation>
    <scope>NUCLEOTIDE SEQUENCE [LARGE SCALE GENOMIC DNA]</scope>
    <source>
        <strain evidence="5 6">LAMA 639</strain>
    </source>
</reference>
<evidence type="ECO:0000313" key="5">
    <source>
        <dbReference type="EMBL" id="KAF0569163.1"/>
    </source>
</evidence>
<name>A0A6N7C1E4_9GAMM</name>
<dbReference type="Proteomes" id="UP000471465">
    <property type="component" value="Unassembled WGS sequence"/>
</dbReference>
<comment type="caution">
    <text evidence="5">The sequence shown here is derived from an EMBL/GenBank/DDBJ whole genome shotgun (WGS) entry which is preliminary data.</text>
</comment>
<sequence>MSALITLPTGENPKTVARGLYWQGWSISAIAEMVSTPRTTVDGWKKSDGWDEAKPLDRVESTLEARMVQLINKDDKSGKDFKEIDLLGRQVERMAKIHKYKESGKQSDLNPNLSNRGRKQGQKNPSNVIQIDDIDKFKDSFRDCLFDYQKVWYSAGLTNRIRNLLKSRQIGATWYFAREAFLDAIETGRNQIFLSASKAQARVFREYIIAWAMETAGIELTGDPITLNIEGPEKDYSATLYFLGTNSRTAQSYHGNVYMDEYFWIHKFIEFRKVASGMAMHKKWRQTYISTPSSKQHQAYKFWTGQLYNRGRKGDDRIEIDVTPHNLKNGKVCGDKQWRQIVNVYDAMKGGCDLFDIDDLRMEYSEDEFNNLLMCEFIDDTLSAFSVSELQSCMVDTLEIWDDWKPYTPRPLGNQPVWLGYDPSLSRDSAGLVILAAPSTPNGMIRGIERLQFKNPDFEAQANVIREMTEKYNVEYIAIDVTGLGIGVYQSVIKFYPQAVKLHYSPELKQQFVLKTKDVIKKGRLTFDHEWTDVVGAFTSIHKTITSSEKAVTYKADRNEDTGHADLAWALMHALHREPLAIAQGEDESALEIFE</sequence>
<organism evidence="5 6">
    <name type="scientific">Psychrobacter nivimaris</name>
    <dbReference type="NCBI Taxonomy" id="281738"/>
    <lineage>
        <taxon>Bacteria</taxon>
        <taxon>Pseudomonadati</taxon>
        <taxon>Pseudomonadota</taxon>
        <taxon>Gammaproteobacteria</taxon>
        <taxon>Moraxellales</taxon>
        <taxon>Moraxellaceae</taxon>
        <taxon>Psychrobacter</taxon>
    </lineage>
</organism>
<dbReference type="Pfam" id="PF03237">
    <property type="entry name" value="Terminase_6N"/>
    <property type="match status" value="1"/>
</dbReference>
<evidence type="ECO:0000256" key="2">
    <source>
        <dbReference type="SAM" id="MobiDB-lite"/>
    </source>
</evidence>
<feature type="compositionally biased region" description="Polar residues" evidence="2">
    <location>
        <begin position="106"/>
        <end position="115"/>
    </location>
</feature>
<evidence type="ECO:0000259" key="3">
    <source>
        <dbReference type="Pfam" id="PF06056"/>
    </source>
</evidence>
<feature type="domain" description="Terminase large subunit gp17-like C-terminal" evidence="4">
    <location>
        <begin position="420"/>
        <end position="577"/>
    </location>
</feature>
<feature type="domain" description="Terminase ATPase subunit N-terminal" evidence="3">
    <location>
        <begin position="13"/>
        <end position="69"/>
    </location>
</feature>
<protein>
    <submittedName>
        <fullName evidence="5">Phage terminase, ATPase subunit</fullName>
    </submittedName>
</protein>
<keyword evidence="6" id="KW-1185">Reference proteome</keyword>
<gene>
    <name evidence="5" type="ORF">FQV37_356</name>
</gene>
<feature type="region of interest" description="Disordered" evidence="2">
    <location>
        <begin position="100"/>
        <end position="125"/>
    </location>
</feature>